<protein>
    <submittedName>
        <fullName evidence="5">HU family DNA-binding protein</fullName>
    </submittedName>
</protein>
<keyword evidence="3 5" id="KW-0238">DNA-binding</keyword>
<name>A0L6P0_MAGMM</name>
<evidence type="ECO:0000256" key="2">
    <source>
        <dbReference type="ARBA" id="ARBA00023067"/>
    </source>
</evidence>
<sequence>MNLTEMKKTVADATGLSQADADKAIKASFAAIQDALAGGATVQLPGFGTFSVGERAARTGRNPQTGAEIQIAASKSVKFKAGKNLKDALND</sequence>
<dbReference type="KEGG" id="mgm:Mmc1_1118"/>
<dbReference type="eggNOG" id="COG0776">
    <property type="taxonomic scope" value="Bacteria"/>
</dbReference>
<evidence type="ECO:0000256" key="3">
    <source>
        <dbReference type="ARBA" id="ARBA00023125"/>
    </source>
</evidence>
<dbReference type="InterPro" id="IPR000119">
    <property type="entry name" value="Hist_DNA-bd"/>
</dbReference>
<gene>
    <name evidence="5" type="ordered locus">Mmc1_1118</name>
</gene>
<reference evidence="6" key="1">
    <citation type="journal article" date="2009" name="Appl. Environ. Microbiol.">
        <title>Complete genome sequence of the chemolithoautotrophic marine magnetotactic coccus strain MC-1.</title>
        <authorList>
            <person name="Schubbe S."/>
            <person name="Williams T.J."/>
            <person name="Xie G."/>
            <person name="Kiss H.E."/>
            <person name="Brettin T.S."/>
            <person name="Martinez D."/>
            <person name="Ross C.A."/>
            <person name="Schuler D."/>
            <person name="Cox B.L."/>
            <person name="Nealson K.H."/>
            <person name="Bazylinski D.A."/>
        </authorList>
    </citation>
    <scope>NUCLEOTIDE SEQUENCE [LARGE SCALE GENOMIC DNA]</scope>
    <source>
        <strain evidence="6">ATCC BAA-1437 / JCM 17883 / MC-1</strain>
    </source>
</reference>
<dbReference type="PANTHER" id="PTHR33175">
    <property type="entry name" value="DNA-BINDING PROTEIN HU"/>
    <property type="match status" value="1"/>
</dbReference>
<dbReference type="CDD" id="cd13831">
    <property type="entry name" value="HU"/>
    <property type="match status" value="1"/>
</dbReference>
<dbReference type="GO" id="GO:0030261">
    <property type="term" value="P:chromosome condensation"/>
    <property type="evidence" value="ECO:0007669"/>
    <property type="project" value="UniProtKB-KW"/>
</dbReference>
<dbReference type="PRINTS" id="PR01727">
    <property type="entry name" value="DNABINDINGHU"/>
</dbReference>
<dbReference type="InterPro" id="IPR010992">
    <property type="entry name" value="IHF-like_DNA-bd_dom_sf"/>
</dbReference>
<dbReference type="AlphaFoldDB" id="A0L6P0"/>
<dbReference type="HOGENOM" id="CLU_105066_3_1_5"/>
<dbReference type="InterPro" id="IPR020816">
    <property type="entry name" value="Histone-like_DNA-bd_CS"/>
</dbReference>
<evidence type="ECO:0000256" key="1">
    <source>
        <dbReference type="ARBA" id="ARBA00010529"/>
    </source>
</evidence>
<dbReference type="GO" id="GO:0003677">
    <property type="term" value="F:DNA binding"/>
    <property type="evidence" value="ECO:0007669"/>
    <property type="project" value="UniProtKB-KW"/>
</dbReference>
<evidence type="ECO:0000313" key="6">
    <source>
        <dbReference type="Proteomes" id="UP000002586"/>
    </source>
</evidence>
<dbReference type="EMBL" id="CP000471">
    <property type="protein sequence ID" value="ABK43633.1"/>
    <property type="molecule type" value="Genomic_DNA"/>
</dbReference>
<evidence type="ECO:0000313" key="5">
    <source>
        <dbReference type="EMBL" id="ABK43633.1"/>
    </source>
</evidence>
<keyword evidence="6" id="KW-1185">Reference proteome</keyword>
<keyword evidence="2" id="KW-0226">DNA condensation</keyword>
<dbReference type="Gene3D" id="4.10.520.10">
    <property type="entry name" value="IHF-like DNA-binding proteins"/>
    <property type="match status" value="1"/>
</dbReference>
<dbReference type="PROSITE" id="PS00045">
    <property type="entry name" value="HISTONE_LIKE"/>
    <property type="match status" value="1"/>
</dbReference>
<reference evidence="5 6" key="2">
    <citation type="journal article" date="2012" name="Int. J. Syst. Evol. Microbiol.">
        <title>Magnetococcus marinus gen. nov., sp. nov., a marine, magnetotactic bacterium that represents a novel lineage (Magnetococcaceae fam. nov.; Magnetococcales ord. nov.) at the base of the Alphaproteobacteria.</title>
        <authorList>
            <person name="Bazylinski D.A."/>
            <person name="Williams T.J."/>
            <person name="Lefevre C.T."/>
            <person name="Berg R.J."/>
            <person name="Zhang C.L."/>
            <person name="Bowser S.S."/>
            <person name="Dean A.J."/>
            <person name="Beveridge T.J."/>
        </authorList>
    </citation>
    <scope>NUCLEOTIDE SEQUENCE [LARGE SCALE GENOMIC DNA]</scope>
    <source>
        <strain evidence="6">ATCC BAA-1437 / JCM 17883 / MC-1</strain>
    </source>
</reference>
<dbReference type="RefSeq" id="WP_011712790.1">
    <property type="nucleotide sequence ID" value="NC_008576.1"/>
</dbReference>
<organism evidence="5 6">
    <name type="scientific">Magnetococcus marinus (strain ATCC BAA-1437 / JCM 17883 / MC-1)</name>
    <dbReference type="NCBI Taxonomy" id="156889"/>
    <lineage>
        <taxon>Bacteria</taxon>
        <taxon>Pseudomonadati</taxon>
        <taxon>Pseudomonadota</taxon>
        <taxon>Magnetococcia</taxon>
        <taxon>Magnetococcales</taxon>
        <taxon>Magnetococcaceae</taxon>
        <taxon>Magnetococcus</taxon>
    </lineage>
</organism>
<proteinExistence type="inferred from homology"/>
<accession>A0L6P0</accession>
<dbReference type="SMART" id="SM00411">
    <property type="entry name" value="BHL"/>
    <property type="match status" value="1"/>
</dbReference>
<comment type="similarity">
    <text evidence="1 4">Belongs to the bacterial histone-like protein family.</text>
</comment>
<dbReference type="PANTHER" id="PTHR33175:SF3">
    <property type="entry name" value="DNA-BINDING PROTEIN HU-BETA"/>
    <property type="match status" value="1"/>
</dbReference>
<dbReference type="OrthoDB" id="9799835at2"/>
<dbReference type="SUPFAM" id="SSF47729">
    <property type="entry name" value="IHF-like DNA-binding proteins"/>
    <property type="match status" value="1"/>
</dbReference>
<dbReference type="Pfam" id="PF00216">
    <property type="entry name" value="Bac_DNA_binding"/>
    <property type="match status" value="1"/>
</dbReference>
<dbReference type="GO" id="GO:0030527">
    <property type="term" value="F:structural constituent of chromatin"/>
    <property type="evidence" value="ECO:0007669"/>
    <property type="project" value="InterPro"/>
</dbReference>
<evidence type="ECO:0000256" key="4">
    <source>
        <dbReference type="RuleBase" id="RU003939"/>
    </source>
</evidence>
<dbReference type="STRING" id="156889.Mmc1_1118"/>
<dbReference type="Proteomes" id="UP000002586">
    <property type="component" value="Chromosome"/>
</dbReference>